<keyword evidence="8" id="KW-0548">Nucleotidyltransferase</keyword>
<keyword evidence="9" id="KW-1185">Reference proteome</keyword>
<dbReference type="EMBL" id="JBHMCA010000042">
    <property type="protein sequence ID" value="MFB9445595.1"/>
    <property type="molecule type" value="Genomic_DNA"/>
</dbReference>
<dbReference type="Proteomes" id="UP001589608">
    <property type="component" value="Unassembled WGS sequence"/>
</dbReference>
<comment type="subunit">
    <text evidence="2">Interacts transiently with the RNA polymerase catalytic core formed by RpoA, RpoB, RpoC and RpoZ (2 alpha, 1 beta, 1 beta' and 1 omega subunit) to form the RNA polymerase holoenzyme that can initiate transcription.</text>
</comment>
<dbReference type="InterPro" id="IPR007627">
    <property type="entry name" value="RNA_pol_sigma70_r2"/>
</dbReference>
<evidence type="ECO:0000313" key="9">
    <source>
        <dbReference type="Proteomes" id="UP001589608"/>
    </source>
</evidence>
<name>A0ABV5M9S6_9ACTN</name>
<dbReference type="SUPFAM" id="SSF88946">
    <property type="entry name" value="Sigma2 domain of RNA polymerase sigma factors"/>
    <property type="match status" value="1"/>
</dbReference>
<dbReference type="GO" id="GO:0003899">
    <property type="term" value="F:DNA-directed RNA polymerase activity"/>
    <property type="evidence" value="ECO:0007669"/>
    <property type="project" value="UniProtKB-EC"/>
</dbReference>
<sequence>MGVASKEEDFTRVTGPLRREVLAHCYRMLGSTVDAEDAVQETYVRAWRAFDRFEGRSSVRVWLYQIATNACLRAIEQRGRRALPSGLGAPEAAPAEHLRLAAAPTGWIDPFPADPADIVGRREHIRLAFVAALQHLVPRQRAVLILRDVVGLRAQEVARVLGTSAVSVNSALLRARAQLRRAAPAVDTLAEPADPAGRALLDRYVTAFESADIGSLTAVLREDVTFEMPPYATWFAGRDVVVGFLSAQVVTAPDQFRLMPSSALGQPAANGQPTFATYVRAAGDLRLHALQVIDVTNGGVARIHVFLRPDLYPAFHLPWRAPDPPSAADRD</sequence>
<evidence type="ECO:0000256" key="2">
    <source>
        <dbReference type="ARBA" id="ARBA00011344"/>
    </source>
</evidence>
<evidence type="ECO:0000256" key="5">
    <source>
        <dbReference type="ARBA" id="ARBA00023163"/>
    </source>
</evidence>
<proteinExistence type="inferred from homology"/>
<dbReference type="Pfam" id="PF04542">
    <property type="entry name" value="Sigma70_r2"/>
    <property type="match status" value="1"/>
</dbReference>
<dbReference type="NCBIfam" id="TIGR02937">
    <property type="entry name" value="sigma70-ECF"/>
    <property type="match status" value="1"/>
</dbReference>
<dbReference type="InterPro" id="IPR039425">
    <property type="entry name" value="RNA_pol_sigma-70-like"/>
</dbReference>
<keyword evidence="3" id="KW-0805">Transcription regulation</keyword>
<dbReference type="SUPFAM" id="SSF54427">
    <property type="entry name" value="NTF2-like"/>
    <property type="match status" value="1"/>
</dbReference>
<dbReference type="InterPro" id="IPR032710">
    <property type="entry name" value="NTF2-like_dom_sf"/>
</dbReference>
<dbReference type="EC" id="2.7.7.6" evidence="8"/>
<dbReference type="NCBIfam" id="NF006089">
    <property type="entry name" value="PRK08241.1"/>
    <property type="match status" value="1"/>
</dbReference>
<evidence type="ECO:0000256" key="4">
    <source>
        <dbReference type="ARBA" id="ARBA00023082"/>
    </source>
</evidence>
<keyword evidence="5" id="KW-0804">Transcription</keyword>
<accession>A0ABV5M9S6</accession>
<evidence type="ECO:0000259" key="7">
    <source>
        <dbReference type="Pfam" id="PF08281"/>
    </source>
</evidence>
<reference evidence="8 9" key="1">
    <citation type="submission" date="2024-09" db="EMBL/GenBank/DDBJ databases">
        <authorList>
            <person name="Sun Q."/>
            <person name="Mori K."/>
        </authorList>
    </citation>
    <scope>NUCLEOTIDE SEQUENCE [LARGE SCALE GENOMIC DNA]</scope>
    <source>
        <strain evidence="8 9">JCM 3307</strain>
    </source>
</reference>
<feature type="domain" description="RNA polymerase sigma factor 70 region 4 type 2" evidence="7">
    <location>
        <begin position="127"/>
        <end position="179"/>
    </location>
</feature>
<dbReference type="PANTHER" id="PTHR43133">
    <property type="entry name" value="RNA POLYMERASE ECF-TYPE SIGMA FACTO"/>
    <property type="match status" value="1"/>
</dbReference>
<keyword evidence="4" id="KW-0731">Sigma factor</keyword>
<feature type="domain" description="RNA polymerase sigma-70 region 2" evidence="6">
    <location>
        <begin position="18"/>
        <end position="81"/>
    </location>
</feature>
<dbReference type="NCBIfam" id="TIGR02960">
    <property type="entry name" value="SigX5"/>
    <property type="match status" value="1"/>
</dbReference>
<dbReference type="Gene3D" id="3.10.450.50">
    <property type="match status" value="1"/>
</dbReference>
<evidence type="ECO:0000259" key="6">
    <source>
        <dbReference type="Pfam" id="PF04542"/>
    </source>
</evidence>
<dbReference type="RefSeq" id="WP_246656321.1">
    <property type="nucleotide sequence ID" value="NZ_CP061913.1"/>
</dbReference>
<protein>
    <submittedName>
        <fullName evidence="8">RNA polymerase subunit sigma-70</fullName>
        <ecNumber evidence="8">2.7.7.6</ecNumber>
    </submittedName>
</protein>
<dbReference type="InterPro" id="IPR013324">
    <property type="entry name" value="RNA_pol_sigma_r3/r4-like"/>
</dbReference>
<evidence type="ECO:0000313" key="8">
    <source>
        <dbReference type="EMBL" id="MFB9445595.1"/>
    </source>
</evidence>
<dbReference type="InterPro" id="IPR013325">
    <property type="entry name" value="RNA_pol_sigma_r2"/>
</dbReference>
<dbReference type="InterPro" id="IPR014284">
    <property type="entry name" value="RNA_pol_sigma-70_dom"/>
</dbReference>
<evidence type="ECO:0000256" key="3">
    <source>
        <dbReference type="ARBA" id="ARBA00023015"/>
    </source>
</evidence>
<keyword evidence="8" id="KW-0808">Transferase</keyword>
<dbReference type="Gene3D" id="1.10.10.10">
    <property type="entry name" value="Winged helix-like DNA-binding domain superfamily/Winged helix DNA-binding domain"/>
    <property type="match status" value="1"/>
</dbReference>
<dbReference type="InterPro" id="IPR014305">
    <property type="entry name" value="RNA_pol_sigma-G_actinobac"/>
</dbReference>
<dbReference type="InterPro" id="IPR013249">
    <property type="entry name" value="RNA_pol_sigma70_r4_t2"/>
</dbReference>
<dbReference type="SUPFAM" id="SSF88659">
    <property type="entry name" value="Sigma3 and sigma4 domains of RNA polymerase sigma factors"/>
    <property type="match status" value="1"/>
</dbReference>
<comment type="caution">
    <text evidence="8">The sequence shown here is derived from an EMBL/GenBank/DDBJ whole genome shotgun (WGS) entry which is preliminary data.</text>
</comment>
<gene>
    <name evidence="8" type="ORF">ACFFTR_21160</name>
</gene>
<organism evidence="8 9">
    <name type="scientific">Dactylosporangium vinaceum</name>
    <dbReference type="NCBI Taxonomy" id="53362"/>
    <lineage>
        <taxon>Bacteria</taxon>
        <taxon>Bacillati</taxon>
        <taxon>Actinomycetota</taxon>
        <taxon>Actinomycetes</taxon>
        <taxon>Micromonosporales</taxon>
        <taxon>Micromonosporaceae</taxon>
        <taxon>Dactylosporangium</taxon>
    </lineage>
</organism>
<dbReference type="PANTHER" id="PTHR43133:SF65">
    <property type="entry name" value="ECF RNA POLYMERASE SIGMA FACTOR SIGG"/>
    <property type="match status" value="1"/>
</dbReference>
<evidence type="ECO:0000256" key="1">
    <source>
        <dbReference type="ARBA" id="ARBA00010641"/>
    </source>
</evidence>
<dbReference type="Gene3D" id="1.10.1740.10">
    <property type="match status" value="1"/>
</dbReference>
<dbReference type="Pfam" id="PF08281">
    <property type="entry name" value="Sigma70_r4_2"/>
    <property type="match status" value="1"/>
</dbReference>
<comment type="similarity">
    <text evidence="1">Belongs to the sigma-70 factor family. ECF subfamily.</text>
</comment>
<dbReference type="InterPro" id="IPR036388">
    <property type="entry name" value="WH-like_DNA-bd_sf"/>
</dbReference>